<keyword evidence="3" id="KW-1185">Reference proteome</keyword>
<dbReference type="RefSeq" id="WP_214478678.1">
    <property type="nucleotide sequence ID" value="NZ_CANKUS010000004.1"/>
</dbReference>
<protein>
    <submittedName>
        <fullName evidence="2">Uncharacterized protein</fullName>
    </submittedName>
</protein>
<dbReference type="Proteomes" id="UP000679247">
    <property type="component" value="Chromosome"/>
</dbReference>
<keyword evidence="1" id="KW-0812">Transmembrane</keyword>
<organism evidence="2 3">
    <name type="scientific">Cytobacillus gottheilii</name>
    <dbReference type="NCBI Taxonomy" id="859144"/>
    <lineage>
        <taxon>Bacteria</taxon>
        <taxon>Bacillati</taxon>
        <taxon>Bacillota</taxon>
        <taxon>Bacilli</taxon>
        <taxon>Bacillales</taxon>
        <taxon>Bacillaceae</taxon>
        <taxon>Cytobacillus</taxon>
    </lineage>
</organism>
<feature type="transmembrane region" description="Helical" evidence="1">
    <location>
        <begin position="5"/>
        <end position="23"/>
    </location>
</feature>
<evidence type="ECO:0000256" key="1">
    <source>
        <dbReference type="SAM" id="Phobius"/>
    </source>
</evidence>
<keyword evidence="1" id="KW-0472">Membrane</keyword>
<reference evidence="2 3" key="1">
    <citation type="submission" date="2021-03" db="EMBL/GenBank/DDBJ databases">
        <title>The first data on the complete genome of the tetrodotoxin-producing bacterium.</title>
        <authorList>
            <person name="Melnikova D.I."/>
            <person name="Nijland R."/>
            <person name="Magarlamov T.Y."/>
        </authorList>
    </citation>
    <scope>NUCLEOTIDE SEQUENCE [LARGE SCALE GENOMIC DNA]</scope>
    <source>
        <strain evidence="2 3">1839</strain>
    </source>
</reference>
<evidence type="ECO:0000313" key="3">
    <source>
        <dbReference type="Proteomes" id="UP000679247"/>
    </source>
</evidence>
<evidence type="ECO:0000313" key="2">
    <source>
        <dbReference type="EMBL" id="QVY63544.1"/>
    </source>
</evidence>
<accession>A0ABX8FHP8</accession>
<dbReference type="EMBL" id="CP071709">
    <property type="protein sequence ID" value="QVY63544.1"/>
    <property type="molecule type" value="Genomic_DNA"/>
</dbReference>
<feature type="transmembrane region" description="Helical" evidence="1">
    <location>
        <begin position="29"/>
        <end position="53"/>
    </location>
</feature>
<name>A0ABX8FHP8_9BACI</name>
<gene>
    <name evidence="2" type="ORF">J1899_11060</name>
</gene>
<sequence length="57" mass="6351">MDHRILVAVCFVIFVLLIVNVIMNTKVYFVYSTGLGTILLMGTLIAGVILLIIRSIR</sequence>
<keyword evidence="1" id="KW-1133">Transmembrane helix</keyword>
<proteinExistence type="predicted"/>